<evidence type="ECO:0000256" key="8">
    <source>
        <dbReference type="ARBA" id="ARBA00049819"/>
    </source>
</evidence>
<dbReference type="SMART" id="SM00487">
    <property type="entry name" value="DEXDc"/>
    <property type="match status" value="1"/>
</dbReference>
<dbReference type="Gene3D" id="3.40.50.300">
    <property type="entry name" value="P-loop containing nucleotide triphosphate hydrolases"/>
    <property type="match status" value="2"/>
</dbReference>
<keyword evidence="6" id="KW-0238">DNA-binding</keyword>
<dbReference type="Pfam" id="PF17191">
    <property type="entry name" value="RecG_wedge"/>
    <property type="match status" value="1"/>
</dbReference>
<dbReference type="NCBIfam" id="NF008168">
    <property type="entry name" value="PRK10917.2-2"/>
    <property type="match status" value="1"/>
</dbReference>
<dbReference type="GO" id="GO:0003677">
    <property type="term" value="F:DNA binding"/>
    <property type="evidence" value="ECO:0007669"/>
    <property type="project" value="UniProtKB-KW"/>
</dbReference>
<feature type="domain" description="Helicase ATP-binding" evidence="9">
    <location>
        <begin position="257"/>
        <end position="418"/>
    </location>
</feature>
<dbReference type="Pfam" id="PF19833">
    <property type="entry name" value="RecG_dom3_C"/>
    <property type="match status" value="1"/>
</dbReference>
<dbReference type="SUPFAM" id="SSF52540">
    <property type="entry name" value="P-loop containing nucleoside triphosphate hydrolases"/>
    <property type="match status" value="2"/>
</dbReference>
<dbReference type="Pfam" id="PF00271">
    <property type="entry name" value="Helicase_C"/>
    <property type="match status" value="1"/>
</dbReference>
<evidence type="ECO:0000256" key="4">
    <source>
        <dbReference type="ARBA" id="ARBA00022806"/>
    </source>
</evidence>
<dbReference type="InterPro" id="IPR012340">
    <property type="entry name" value="NA-bd_OB-fold"/>
</dbReference>
<dbReference type="SUPFAM" id="SSF50249">
    <property type="entry name" value="Nucleic acid-binding proteins"/>
    <property type="match status" value="1"/>
</dbReference>
<dbReference type="InterPro" id="IPR033454">
    <property type="entry name" value="RecG_wedge"/>
</dbReference>
<comment type="caution">
    <text evidence="11">The sequence shown here is derived from an EMBL/GenBank/DDBJ whole genome shotgun (WGS) entry which is preliminary data.</text>
</comment>
<evidence type="ECO:0000256" key="7">
    <source>
        <dbReference type="ARBA" id="ARBA00023204"/>
    </source>
</evidence>
<dbReference type="GO" id="GO:0003678">
    <property type="term" value="F:DNA helicase activity"/>
    <property type="evidence" value="ECO:0007669"/>
    <property type="project" value="TreeGrafter"/>
</dbReference>
<evidence type="ECO:0000256" key="6">
    <source>
        <dbReference type="ARBA" id="ARBA00023125"/>
    </source>
</evidence>
<dbReference type="InterPro" id="IPR001650">
    <property type="entry name" value="Helicase_C-like"/>
</dbReference>
<organism evidence="11">
    <name type="scientific">Thermodesulfobium narugense</name>
    <dbReference type="NCBI Taxonomy" id="184064"/>
    <lineage>
        <taxon>Bacteria</taxon>
        <taxon>Pseudomonadati</taxon>
        <taxon>Thermodesulfobiota</taxon>
        <taxon>Thermodesulfobiia</taxon>
        <taxon>Thermodesulfobiales</taxon>
        <taxon>Thermodesulfobiaceae</taxon>
        <taxon>Thermodesulfobium</taxon>
    </lineage>
</organism>
<dbReference type="CDD" id="cd17992">
    <property type="entry name" value="DEXHc_RecG"/>
    <property type="match status" value="1"/>
</dbReference>
<dbReference type="GO" id="GO:0006281">
    <property type="term" value="P:DNA repair"/>
    <property type="evidence" value="ECO:0007669"/>
    <property type="project" value="UniProtKB-KW"/>
</dbReference>
<dbReference type="NCBIfam" id="NF008165">
    <property type="entry name" value="PRK10917.1-3"/>
    <property type="match status" value="1"/>
</dbReference>
<dbReference type="InterPro" id="IPR027417">
    <property type="entry name" value="P-loop_NTPase"/>
</dbReference>
<keyword evidence="2" id="KW-0227">DNA damage</keyword>
<dbReference type="AlphaFoldDB" id="A0A7C5PGR2"/>
<dbReference type="PANTHER" id="PTHR47964">
    <property type="entry name" value="ATP-DEPENDENT DNA HELICASE HOMOLOG RECG, CHLOROPLASTIC"/>
    <property type="match status" value="1"/>
</dbReference>
<proteinExistence type="predicted"/>
<evidence type="ECO:0000259" key="9">
    <source>
        <dbReference type="PROSITE" id="PS51192"/>
    </source>
</evidence>
<dbReference type="GO" id="GO:0005524">
    <property type="term" value="F:ATP binding"/>
    <property type="evidence" value="ECO:0007669"/>
    <property type="project" value="UniProtKB-KW"/>
</dbReference>
<evidence type="ECO:0000256" key="2">
    <source>
        <dbReference type="ARBA" id="ARBA00022763"/>
    </source>
</evidence>
<protein>
    <recommendedName>
        <fullName evidence="8">Probable DNA 3'-5' helicase RecG</fullName>
    </recommendedName>
</protein>
<dbReference type="InterPro" id="IPR045562">
    <property type="entry name" value="RecG_dom3_C"/>
</dbReference>
<dbReference type="InterPro" id="IPR014001">
    <property type="entry name" value="Helicase_ATP-bd"/>
</dbReference>
<dbReference type="PANTHER" id="PTHR47964:SF1">
    <property type="entry name" value="ATP-DEPENDENT DNA HELICASE HOMOLOG RECG, CHLOROPLASTIC"/>
    <property type="match status" value="1"/>
</dbReference>
<feature type="domain" description="Helicase C-terminal" evidence="10">
    <location>
        <begin position="437"/>
        <end position="596"/>
    </location>
</feature>
<reference evidence="11" key="1">
    <citation type="journal article" date="2020" name="mSystems">
        <title>Genome- and Community-Level Interaction Insights into Carbon Utilization and Element Cycling Functions of Hydrothermarchaeota in Hydrothermal Sediment.</title>
        <authorList>
            <person name="Zhou Z."/>
            <person name="Liu Y."/>
            <person name="Xu W."/>
            <person name="Pan J."/>
            <person name="Luo Z.H."/>
            <person name="Li M."/>
        </authorList>
    </citation>
    <scope>NUCLEOTIDE SEQUENCE [LARGE SCALE GENOMIC DNA]</scope>
    <source>
        <strain evidence="11">SpSt-1019</strain>
    </source>
</reference>
<keyword evidence="1" id="KW-0547">Nucleotide-binding</keyword>
<dbReference type="EMBL" id="DRUY01000081">
    <property type="protein sequence ID" value="HHI65387.1"/>
    <property type="molecule type" value="Genomic_DNA"/>
</dbReference>
<dbReference type="InterPro" id="IPR011545">
    <property type="entry name" value="DEAD/DEAH_box_helicase_dom"/>
</dbReference>
<evidence type="ECO:0000256" key="5">
    <source>
        <dbReference type="ARBA" id="ARBA00022840"/>
    </source>
</evidence>
<dbReference type="PROSITE" id="PS51192">
    <property type="entry name" value="HELICASE_ATP_BIND_1"/>
    <property type="match status" value="1"/>
</dbReference>
<evidence type="ECO:0000256" key="1">
    <source>
        <dbReference type="ARBA" id="ARBA00022741"/>
    </source>
</evidence>
<evidence type="ECO:0000259" key="10">
    <source>
        <dbReference type="PROSITE" id="PS51194"/>
    </source>
</evidence>
<evidence type="ECO:0000256" key="3">
    <source>
        <dbReference type="ARBA" id="ARBA00022801"/>
    </source>
</evidence>
<dbReference type="GO" id="GO:0016787">
    <property type="term" value="F:hydrolase activity"/>
    <property type="evidence" value="ECO:0007669"/>
    <property type="project" value="UniProtKB-KW"/>
</dbReference>
<dbReference type="InterPro" id="IPR047112">
    <property type="entry name" value="RecG/Mfd"/>
</dbReference>
<dbReference type="Pfam" id="PF00270">
    <property type="entry name" value="DEAD"/>
    <property type="match status" value="1"/>
</dbReference>
<keyword evidence="5" id="KW-0067">ATP-binding</keyword>
<dbReference type="SMART" id="SM00490">
    <property type="entry name" value="HELICc"/>
    <property type="match status" value="1"/>
</dbReference>
<keyword evidence="3" id="KW-0378">Hydrolase</keyword>
<name>A0A7C5PGR2_9BACT</name>
<dbReference type="PROSITE" id="PS51194">
    <property type="entry name" value="HELICASE_CTER"/>
    <property type="match status" value="1"/>
</dbReference>
<gene>
    <name evidence="11" type="primary">recG</name>
    <name evidence="11" type="ORF">ENL70_02410</name>
</gene>
<keyword evidence="4 11" id="KW-0347">Helicase</keyword>
<accession>A0A7C5PGR2</accession>
<keyword evidence="7" id="KW-0234">DNA repair</keyword>
<evidence type="ECO:0000313" key="11">
    <source>
        <dbReference type="EMBL" id="HHI65387.1"/>
    </source>
</evidence>
<sequence length="667" mass="76497">MTLKSIKFSQLLKELSLESEEDIVYLFPKRYKEVKVVNSSKDLVPGKHLAFKAQIGIPVYYPDRKRLVKVELNIEGRKASACWFNQPYKKKQILKFRPSAYFAGEAVLNNKEIVFYHPVISKEPIYQNSGIYPEYCLEYNDSEIRQIVNDIFTEKKDINETLPESIINKLRLMKLKDALYTMHFPKDLKSLESARRRIAFDELLQWKLTILTEKQKYTSKEAPILNPESELVKKFLSSLPFELTEDQKKVLDEIFSDVSKSKPMQRLLQGDVGSGKTVIAVSALLCSVSSGFQAAFMVPSEILSRQHYEKLREWLAPIGVKIYLLTGSTKKSERKLIIEEINKGIPLILTGTHALITEDLELKNLGLVVIDEQHRFGVRQRLSLIEKGTCPHTLVMTATPIPRTLASIFYADLDYSEIRSMPKGRKEIVTKIINKSDIKRLYSIIRDNLKKCDSRVFYVCPLIEDSNSLKLESVKKRHEELINIFPEFEVGLIHGKLSQNEQNKIMQDFKSGKIKILVSTTVIEVGIDIPQANIMVIENPERFGLAQLHQLRGRIGRGNLDSTCYLLVDDESCFCKRVQIFEKVSNGFELAEKDLELRGQGEIIGSKQSGLDETLKVANPLKDKDIMKVAQKVAELILLKDPDLKHFKELKLKMEKTFRDREVIKAI</sequence>